<dbReference type="SMART" id="SM00034">
    <property type="entry name" value="CLECT"/>
    <property type="match status" value="2"/>
</dbReference>
<dbReference type="InterPro" id="IPR018378">
    <property type="entry name" value="C-type_lectin_CS"/>
</dbReference>
<dbReference type="InterPro" id="IPR051527">
    <property type="entry name" value="KLR_subfamily_B"/>
</dbReference>
<evidence type="ECO:0000256" key="2">
    <source>
        <dbReference type="ARBA" id="ARBA00023157"/>
    </source>
</evidence>
<dbReference type="GO" id="GO:0030246">
    <property type="term" value="F:carbohydrate binding"/>
    <property type="evidence" value="ECO:0007669"/>
    <property type="project" value="UniProtKB-KW"/>
</dbReference>
<name>K1Q2A8_MAGGI</name>
<dbReference type="PROSITE" id="PS00615">
    <property type="entry name" value="C_TYPE_LECTIN_1"/>
    <property type="match status" value="1"/>
</dbReference>
<organism evidence="4">
    <name type="scientific">Magallana gigas</name>
    <name type="common">Pacific oyster</name>
    <name type="synonym">Crassostrea gigas</name>
    <dbReference type="NCBI Taxonomy" id="29159"/>
    <lineage>
        <taxon>Eukaryota</taxon>
        <taxon>Metazoa</taxon>
        <taxon>Spiralia</taxon>
        <taxon>Lophotrochozoa</taxon>
        <taxon>Mollusca</taxon>
        <taxon>Bivalvia</taxon>
        <taxon>Autobranchia</taxon>
        <taxon>Pteriomorphia</taxon>
        <taxon>Ostreida</taxon>
        <taxon>Ostreoidea</taxon>
        <taxon>Ostreidae</taxon>
        <taxon>Magallana</taxon>
    </lineage>
</organism>
<dbReference type="EMBL" id="JH818877">
    <property type="protein sequence ID" value="EKC25499.1"/>
    <property type="molecule type" value="Genomic_DNA"/>
</dbReference>
<dbReference type="InterPro" id="IPR001304">
    <property type="entry name" value="C-type_lectin-like"/>
</dbReference>
<dbReference type="PROSITE" id="PS50041">
    <property type="entry name" value="C_TYPE_LECTIN_2"/>
    <property type="match status" value="2"/>
</dbReference>
<accession>K1Q2A8</accession>
<keyword evidence="2" id="KW-1015">Disulfide bond</keyword>
<protein>
    <submittedName>
        <fullName evidence="4">C-type lectin domain family 5 member A</fullName>
    </submittedName>
</protein>
<feature type="domain" description="C-type lectin" evidence="3">
    <location>
        <begin position="258"/>
        <end position="370"/>
    </location>
</feature>
<dbReference type="HOGENOM" id="CLU_738191_0_0_1"/>
<dbReference type="PANTHER" id="PTHR46784:SF1">
    <property type="entry name" value="KILLER CELL LECTIN-LIKE RECEPTOR SUBFAMILY B MEMBER 1"/>
    <property type="match status" value="1"/>
</dbReference>
<evidence type="ECO:0000259" key="3">
    <source>
        <dbReference type="PROSITE" id="PS50041"/>
    </source>
</evidence>
<dbReference type="GO" id="GO:0005886">
    <property type="term" value="C:plasma membrane"/>
    <property type="evidence" value="ECO:0007669"/>
    <property type="project" value="TreeGrafter"/>
</dbReference>
<dbReference type="Pfam" id="PF00059">
    <property type="entry name" value="Lectin_C"/>
    <property type="match status" value="2"/>
</dbReference>
<proteinExistence type="predicted"/>
<reference evidence="4" key="1">
    <citation type="journal article" date="2012" name="Nature">
        <title>The oyster genome reveals stress adaptation and complexity of shell formation.</title>
        <authorList>
            <person name="Zhang G."/>
            <person name="Fang X."/>
            <person name="Guo X."/>
            <person name="Li L."/>
            <person name="Luo R."/>
            <person name="Xu F."/>
            <person name="Yang P."/>
            <person name="Zhang L."/>
            <person name="Wang X."/>
            <person name="Qi H."/>
            <person name="Xiong Z."/>
            <person name="Que H."/>
            <person name="Xie Y."/>
            <person name="Holland P.W."/>
            <person name="Paps J."/>
            <person name="Zhu Y."/>
            <person name="Wu F."/>
            <person name="Chen Y."/>
            <person name="Wang J."/>
            <person name="Peng C."/>
            <person name="Meng J."/>
            <person name="Yang L."/>
            <person name="Liu J."/>
            <person name="Wen B."/>
            <person name="Zhang N."/>
            <person name="Huang Z."/>
            <person name="Zhu Q."/>
            <person name="Feng Y."/>
            <person name="Mount A."/>
            <person name="Hedgecock D."/>
            <person name="Xu Z."/>
            <person name="Liu Y."/>
            <person name="Domazet-Loso T."/>
            <person name="Du Y."/>
            <person name="Sun X."/>
            <person name="Zhang S."/>
            <person name="Liu B."/>
            <person name="Cheng P."/>
            <person name="Jiang X."/>
            <person name="Li J."/>
            <person name="Fan D."/>
            <person name="Wang W."/>
            <person name="Fu W."/>
            <person name="Wang T."/>
            <person name="Wang B."/>
            <person name="Zhang J."/>
            <person name="Peng Z."/>
            <person name="Li Y."/>
            <person name="Li N."/>
            <person name="Wang J."/>
            <person name="Chen M."/>
            <person name="He Y."/>
            <person name="Tan F."/>
            <person name="Song X."/>
            <person name="Zheng Q."/>
            <person name="Huang R."/>
            <person name="Yang H."/>
            <person name="Du X."/>
            <person name="Chen L."/>
            <person name="Yang M."/>
            <person name="Gaffney P.M."/>
            <person name="Wang S."/>
            <person name="Luo L."/>
            <person name="She Z."/>
            <person name="Ming Y."/>
            <person name="Huang W."/>
            <person name="Zhang S."/>
            <person name="Huang B."/>
            <person name="Zhang Y."/>
            <person name="Qu T."/>
            <person name="Ni P."/>
            <person name="Miao G."/>
            <person name="Wang J."/>
            <person name="Wang Q."/>
            <person name="Steinberg C.E."/>
            <person name="Wang H."/>
            <person name="Li N."/>
            <person name="Qian L."/>
            <person name="Zhang G."/>
            <person name="Li Y."/>
            <person name="Yang H."/>
            <person name="Liu X."/>
            <person name="Wang J."/>
            <person name="Yin Y."/>
            <person name="Wang J."/>
        </authorList>
    </citation>
    <scope>NUCLEOTIDE SEQUENCE [LARGE SCALE GENOMIC DNA]</scope>
    <source>
        <strain evidence="4">05x7-T-G4-1.051#20</strain>
    </source>
</reference>
<dbReference type="GO" id="GO:0038023">
    <property type="term" value="F:signaling receptor activity"/>
    <property type="evidence" value="ECO:0007669"/>
    <property type="project" value="TreeGrafter"/>
</dbReference>
<keyword evidence="1" id="KW-1133">Transmembrane helix</keyword>
<evidence type="ECO:0000256" key="1">
    <source>
        <dbReference type="ARBA" id="ARBA00022989"/>
    </source>
</evidence>
<gene>
    <name evidence="4" type="ORF">CGI_10019379</name>
</gene>
<dbReference type="SUPFAM" id="SSF56436">
    <property type="entry name" value="C-type lectin-like"/>
    <property type="match status" value="3"/>
</dbReference>
<keyword evidence="1" id="KW-0472">Membrane</keyword>
<dbReference type="Gene3D" id="3.10.100.10">
    <property type="entry name" value="Mannose-Binding Protein A, subunit A"/>
    <property type="match status" value="2"/>
</dbReference>
<dbReference type="PANTHER" id="PTHR46784">
    <property type="entry name" value="KILLER CELL LECTIN-LIKE RECEPTOR SUBFAMILY B MEMBER 1"/>
    <property type="match status" value="1"/>
</dbReference>
<evidence type="ECO:0000313" key="4">
    <source>
        <dbReference type="EMBL" id="EKC25499.1"/>
    </source>
</evidence>
<sequence>MIFCFAATIPPLTAMSTVTAPTTTTIDYMSAQIMYFEYFIGGSFNDIVLDWKWINGSIIDPNYLMNYPVSGGPGACLIWSDIHYLYDYPCSISIPAICDIPMVPSSVTTCPSNFKWDVTNQLCYFVEETHMTWQDASTQCQSLGARLAILDTPGKLDLIFNDYISAGLMYYDYFIGGFFNDVAVDWKWVNGSIIDPNYLMNYPVGGGPDMCLIWSDIFYLHDYPCTATRPAICDIPVTTGLVSTCPSNYRWDSTVHLCYLVEESPRIWQDAKAYCESIGARLAILDTPSKLDLIFSDYISAGLMHWEYFIGASFDTGIMDWRWVNGSTVDSGFLMNYPVAGGGSDDCLMWSDYAYLVDFPCSLSQPFICEIQISP</sequence>
<dbReference type="InterPro" id="IPR016187">
    <property type="entry name" value="CTDL_fold"/>
</dbReference>
<keyword evidence="4" id="KW-0430">Lectin</keyword>
<feature type="domain" description="C-type lectin" evidence="3">
    <location>
        <begin position="119"/>
        <end position="234"/>
    </location>
</feature>
<dbReference type="CDD" id="cd00037">
    <property type="entry name" value="CLECT"/>
    <property type="match status" value="3"/>
</dbReference>
<keyword evidence="1" id="KW-0812">Transmembrane</keyword>
<dbReference type="GO" id="GO:0009986">
    <property type="term" value="C:cell surface"/>
    <property type="evidence" value="ECO:0007669"/>
    <property type="project" value="TreeGrafter"/>
</dbReference>
<dbReference type="InParanoid" id="K1Q2A8"/>
<dbReference type="AlphaFoldDB" id="K1Q2A8"/>
<dbReference type="InterPro" id="IPR016186">
    <property type="entry name" value="C-type_lectin-like/link_sf"/>
</dbReference>